<evidence type="ECO:0000259" key="8">
    <source>
        <dbReference type="Pfam" id="PF01694"/>
    </source>
</evidence>
<feature type="transmembrane region" description="Helical" evidence="7">
    <location>
        <begin position="229"/>
        <end position="250"/>
    </location>
</feature>
<evidence type="ECO:0000256" key="5">
    <source>
        <dbReference type="ARBA" id="ARBA00022989"/>
    </source>
</evidence>
<dbReference type="InterPro" id="IPR022764">
    <property type="entry name" value="Peptidase_S54_rhomboid_dom"/>
</dbReference>
<dbReference type="PANTHER" id="PTHR43731">
    <property type="entry name" value="RHOMBOID PROTEASE"/>
    <property type="match status" value="1"/>
</dbReference>
<dbReference type="RefSeq" id="XP_019040883.1">
    <property type="nucleotide sequence ID" value="XM_019185311.1"/>
</dbReference>
<dbReference type="SUPFAM" id="SSF144091">
    <property type="entry name" value="Rhomboid-like"/>
    <property type="match status" value="1"/>
</dbReference>
<evidence type="ECO:0000256" key="4">
    <source>
        <dbReference type="ARBA" id="ARBA00022801"/>
    </source>
</evidence>
<reference evidence="9 10" key="1">
    <citation type="journal article" date="2016" name="Proc. Natl. Acad. Sci. U.S.A.">
        <title>Comparative genomics of biotechnologically important yeasts.</title>
        <authorList>
            <person name="Riley R."/>
            <person name="Haridas S."/>
            <person name="Wolfe K.H."/>
            <person name="Lopes M.R."/>
            <person name="Hittinger C.T."/>
            <person name="Goeker M."/>
            <person name="Salamov A.A."/>
            <person name="Wisecaver J.H."/>
            <person name="Long T.M."/>
            <person name="Calvey C.H."/>
            <person name="Aerts A.L."/>
            <person name="Barry K.W."/>
            <person name="Choi C."/>
            <person name="Clum A."/>
            <person name="Coughlan A.Y."/>
            <person name="Deshpande S."/>
            <person name="Douglass A.P."/>
            <person name="Hanson S.J."/>
            <person name="Klenk H.-P."/>
            <person name="LaButti K.M."/>
            <person name="Lapidus A."/>
            <person name="Lindquist E.A."/>
            <person name="Lipzen A.M."/>
            <person name="Meier-Kolthoff J.P."/>
            <person name="Ohm R.A."/>
            <person name="Otillar R.P."/>
            <person name="Pangilinan J.L."/>
            <person name="Peng Y."/>
            <person name="Rokas A."/>
            <person name="Rosa C.A."/>
            <person name="Scheuner C."/>
            <person name="Sibirny A.A."/>
            <person name="Slot J.C."/>
            <person name="Stielow J.B."/>
            <person name="Sun H."/>
            <person name="Kurtzman C.P."/>
            <person name="Blackwell M."/>
            <person name="Grigoriev I.V."/>
            <person name="Jeffries T.W."/>
        </authorList>
    </citation>
    <scope>NUCLEOTIDE SEQUENCE [LARGE SCALE GENOMIC DNA]</scope>
    <source>
        <strain evidence="10">ATCC 58044 / CBS 1984 / NCYC 433 / NRRL Y-366-8</strain>
    </source>
</reference>
<evidence type="ECO:0000256" key="2">
    <source>
        <dbReference type="ARBA" id="ARBA00009045"/>
    </source>
</evidence>
<feature type="domain" description="Peptidase S54 rhomboid" evidence="8">
    <location>
        <begin position="135"/>
        <end position="280"/>
    </location>
</feature>
<dbReference type="Gene3D" id="1.20.1540.10">
    <property type="entry name" value="Rhomboid-like"/>
    <property type="match status" value="1"/>
</dbReference>
<dbReference type="FunFam" id="1.20.1540.10:FF:000012">
    <property type="entry name" value="Rhomboid family protein"/>
    <property type="match status" value="1"/>
</dbReference>
<dbReference type="InterPro" id="IPR035952">
    <property type="entry name" value="Rhomboid-like_sf"/>
</dbReference>
<accession>A0A1E3P8D9</accession>
<feature type="transmembrane region" description="Helical" evidence="7">
    <location>
        <begin position="202"/>
        <end position="222"/>
    </location>
</feature>
<dbReference type="Pfam" id="PF01694">
    <property type="entry name" value="Rhomboid"/>
    <property type="match status" value="1"/>
</dbReference>
<protein>
    <recommendedName>
        <fullName evidence="8">Peptidase S54 rhomboid domain-containing protein</fullName>
    </recommendedName>
</protein>
<dbReference type="GO" id="GO:0010821">
    <property type="term" value="P:regulation of mitochondrion organization"/>
    <property type="evidence" value="ECO:0007669"/>
    <property type="project" value="EnsemblFungi"/>
</dbReference>
<evidence type="ECO:0000256" key="3">
    <source>
        <dbReference type="ARBA" id="ARBA00022692"/>
    </source>
</evidence>
<feature type="transmembrane region" description="Helical" evidence="7">
    <location>
        <begin position="262"/>
        <end position="280"/>
    </location>
</feature>
<evidence type="ECO:0000256" key="6">
    <source>
        <dbReference type="ARBA" id="ARBA00023136"/>
    </source>
</evidence>
<dbReference type="EMBL" id="KV454208">
    <property type="protein sequence ID" value="ODQ61676.1"/>
    <property type="molecule type" value="Genomic_DNA"/>
</dbReference>
<dbReference type="OrthoDB" id="10260614at2759"/>
<keyword evidence="10" id="KW-1185">Reference proteome</keyword>
<organism evidence="9 10">
    <name type="scientific">Wickerhamomyces anomalus (strain ATCC 58044 / CBS 1984 / NCYC 433 / NRRL Y-366-8)</name>
    <name type="common">Yeast</name>
    <name type="synonym">Hansenula anomala</name>
    <dbReference type="NCBI Taxonomy" id="683960"/>
    <lineage>
        <taxon>Eukaryota</taxon>
        <taxon>Fungi</taxon>
        <taxon>Dikarya</taxon>
        <taxon>Ascomycota</taxon>
        <taxon>Saccharomycotina</taxon>
        <taxon>Saccharomycetes</taxon>
        <taxon>Phaffomycetales</taxon>
        <taxon>Wickerhamomycetaceae</taxon>
        <taxon>Wickerhamomyces</taxon>
    </lineage>
</organism>
<dbReference type="InterPro" id="IPR050925">
    <property type="entry name" value="Rhomboid_protease_S54"/>
</dbReference>
<evidence type="ECO:0000256" key="7">
    <source>
        <dbReference type="SAM" id="Phobius"/>
    </source>
</evidence>
<dbReference type="PANTHER" id="PTHR43731:SF14">
    <property type="entry name" value="PRESENILIN-ASSOCIATED RHOMBOID-LIKE PROTEIN, MITOCHONDRIAL"/>
    <property type="match status" value="1"/>
</dbReference>
<keyword evidence="5 7" id="KW-1133">Transmembrane helix</keyword>
<dbReference type="Proteomes" id="UP000094112">
    <property type="component" value="Unassembled WGS sequence"/>
</dbReference>
<comment type="similarity">
    <text evidence="2">Belongs to the peptidase S54 family.</text>
</comment>
<feature type="transmembrane region" description="Helical" evidence="7">
    <location>
        <begin position="97"/>
        <end position="114"/>
    </location>
</feature>
<sequence length="296" mass="32974">MSSKFVNLYGKHFFLGNSIQHIKPVKVSSLLLQNGLKLFPKSSTSSSTSFLKSSLNYNVLKQASIFSLIFIGVTTISIPYIFQYTPLKYFQKHPNQLIYGIIGLNLAVFLLWQIPRNYKLLSRYALLEKDVLYSKWSIIGSAFSHQELWHLGMNMLALYSFGTSLSMMIGSSNFLTLYLNSAVLSSLVSIAYPILFKLPITAPSLGASGALFAVFGTFACLVPNAKILLFVFPIPGGAMVAFLGATVWNVAGCVMRWGSFDYAAHLGGSIAGLGYGWYISDKVRKERERRMRSFRF</sequence>
<evidence type="ECO:0000313" key="10">
    <source>
        <dbReference type="Proteomes" id="UP000094112"/>
    </source>
</evidence>
<keyword evidence="3 7" id="KW-0812">Transmembrane</keyword>
<keyword evidence="6 7" id="KW-0472">Membrane</keyword>
<keyword evidence="4" id="KW-0378">Hydrolase</keyword>
<gene>
    <name evidence="9" type="ORF">WICANDRAFT_81912</name>
</gene>
<feature type="transmembrane region" description="Helical" evidence="7">
    <location>
        <begin position="63"/>
        <end position="85"/>
    </location>
</feature>
<dbReference type="STRING" id="683960.A0A1E3P8D9"/>
<evidence type="ECO:0000313" key="9">
    <source>
        <dbReference type="EMBL" id="ODQ61676.1"/>
    </source>
</evidence>
<dbReference type="GO" id="GO:0004252">
    <property type="term" value="F:serine-type endopeptidase activity"/>
    <property type="evidence" value="ECO:0007669"/>
    <property type="project" value="EnsemblFungi"/>
</dbReference>
<dbReference type="GeneID" id="30202557"/>
<feature type="transmembrane region" description="Helical" evidence="7">
    <location>
        <begin position="177"/>
        <end position="196"/>
    </location>
</feature>
<dbReference type="GO" id="GO:0005743">
    <property type="term" value="C:mitochondrial inner membrane"/>
    <property type="evidence" value="ECO:0007669"/>
    <property type="project" value="EnsemblFungi"/>
</dbReference>
<dbReference type="AlphaFoldDB" id="A0A1E3P8D9"/>
<dbReference type="GO" id="GO:0006465">
    <property type="term" value="P:signal peptide processing"/>
    <property type="evidence" value="ECO:0007669"/>
    <property type="project" value="EnsemblFungi"/>
</dbReference>
<name>A0A1E3P8D9_WICAA</name>
<comment type="subcellular location">
    <subcellularLocation>
        <location evidence="1">Membrane</location>
        <topology evidence="1">Multi-pass membrane protein</topology>
    </subcellularLocation>
</comment>
<evidence type="ECO:0000256" key="1">
    <source>
        <dbReference type="ARBA" id="ARBA00004141"/>
    </source>
</evidence>
<proteinExistence type="inferred from homology"/>